<feature type="domain" description="Phosphoribosyltransferase" evidence="20">
    <location>
        <begin position="344"/>
        <end position="548"/>
    </location>
</feature>
<evidence type="ECO:0000256" key="12">
    <source>
        <dbReference type="ARBA" id="ARBA00023242"/>
    </source>
</evidence>
<evidence type="ECO:0000256" key="8">
    <source>
        <dbReference type="ARBA" id="ARBA00022741"/>
    </source>
</evidence>
<dbReference type="InterPro" id="IPR027417">
    <property type="entry name" value="P-loop_NTPase"/>
</dbReference>
<evidence type="ECO:0000256" key="4">
    <source>
        <dbReference type="ARBA" id="ARBA00005408"/>
    </source>
</evidence>
<evidence type="ECO:0000259" key="19">
    <source>
        <dbReference type="Pfam" id="PF00485"/>
    </source>
</evidence>
<comment type="similarity">
    <text evidence="4 17">Belongs to the uridine kinase family.</text>
</comment>
<protein>
    <recommendedName>
        <fullName evidence="17">Uridine kinase</fullName>
        <ecNumber evidence="17">2.7.1.48</ecNumber>
    </recommendedName>
</protein>
<feature type="region of interest" description="Disordered" evidence="18">
    <location>
        <begin position="1"/>
        <end position="88"/>
    </location>
</feature>
<dbReference type="GO" id="GO:0004849">
    <property type="term" value="F:uridine kinase activity"/>
    <property type="evidence" value="ECO:0007669"/>
    <property type="project" value="UniProtKB-EC"/>
</dbReference>
<organism evidence="21">
    <name type="scientific">Hadrurus spadix</name>
    <dbReference type="NCBI Taxonomy" id="141984"/>
    <lineage>
        <taxon>Eukaryota</taxon>
        <taxon>Metazoa</taxon>
        <taxon>Ecdysozoa</taxon>
        <taxon>Arthropoda</taxon>
        <taxon>Chelicerata</taxon>
        <taxon>Arachnida</taxon>
        <taxon>Scorpiones</taxon>
        <taxon>Iurida</taxon>
        <taxon>Iuroidea</taxon>
        <taxon>Hadrurus</taxon>
    </lineage>
</organism>
<evidence type="ECO:0000256" key="11">
    <source>
        <dbReference type="ARBA" id="ARBA00022843"/>
    </source>
</evidence>
<dbReference type="SUPFAM" id="SSF52540">
    <property type="entry name" value="P-loop containing nucleoside triphosphate hydrolases"/>
    <property type="match status" value="1"/>
</dbReference>
<dbReference type="UniPathway" id="UPA00579">
    <property type="reaction ID" value="UER00640"/>
</dbReference>
<dbReference type="InterPro" id="IPR000764">
    <property type="entry name" value="Uridine_kinase-like"/>
</dbReference>
<dbReference type="InterPro" id="IPR006083">
    <property type="entry name" value="PRK/URK"/>
</dbReference>
<evidence type="ECO:0000256" key="10">
    <source>
        <dbReference type="ARBA" id="ARBA00022840"/>
    </source>
</evidence>
<comment type="function">
    <text evidence="15">May contribute to UTP accumulation needed for blast transformation and proliferation.</text>
</comment>
<dbReference type="GO" id="GO:0044211">
    <property type="term" value="P:CTP salvage"/>
    <property type="evidence" value="ECO:0007669"/>
    <property type="project" value="UniProtKB-UniPathway"/>
</dbReference>
<feature type="compositionally biased region" description="Low complexity" evidence="18">
    <location>
        <begin position="43"/>
        <end position="61"/>
    </location>
</feature>
<dbReference type="Pfam" id="PF14681">
    <property type="entry name" value="UPRTase"/>
    <property type="match status" value="1"/>
</dbReference>
<evidence type="ECO:0000256" key="16">
    <source>
        <dbReference type="ARBA" id="ARBA00065923"/>
    </source>
</evidence>
<dbReference type="EC" id="2.7.1.48" evidence="17"/>
<evidence type="ECO:0000256" key="2">
    <source>
        <dbReference type="ARBA" id="ARBA00004496"/>
    </source>
</evidence>
<evidence type="ECO:0000256" key="17">
    <source>
        <dbReference type="RuleBase" id="RU003825"/>
    </source>
</evidence>
<dbReference type="CDD" id="cd06223">
    <property type="entry name" value="PRTases_typeI"/>
    <property type="match status" value="1"/>
</dbReference>
<comment type="pathway">
    <text evidence="17">Pyrimidine metabolism; CTP biosynthesis via salvage pathway; CTP from cytidine: step 1/3.</text>
</comment>
<dbReference type="NCBIfam" id="TIGR00235">
    <property type="entry name" value="udk"/>
    <property type="match status" value="1"/>
</dbReference>
<evidence type="ECO:0000256" key="3">
    <source>
        <dbReference type="ARBA" id="ARBA00004690"/>
    </source>
</evidence>
<dbReference type="GO" id="GO:0005524">
    <property type="term" value="F:ATP binding"/>
    <property type="evidence" value="ECO:0007669"/>
    <property type="project" value="UniProtKB-KW"/>
</dbReference>
<keyword evidence="8 17" id="KW-0547">Nucleotide-binding</keyword>
<dbReference type="Gene3D" id="3.40.50.300">
    <property type="entry name" value="P-loop containing nucleotide triphosphate hydrolases"/>
    <property type="match status" value="1"/>
</dbReference>
<dbReference type="FunFam" id="3.40.50.300:FF:000200">
    <property type="entry name" value="Uridine-cytidine kinase"/>
    <property type="match status" value="1"/>
</dbReference>
<dbReference type="NCBIfam" id="NF001097">
    <property type="entry name" value="PRK00129.1"/>
    <property type="match status" value="1"/>
</dbReference>
<feature type="compositionally biased region" description="Polar residues" evidence="18">
    <location>
        <begin position="76"/>
        <end position="88"/>
    </location>
</feature>
<evidence type="ECO:0000256" key="6">
    <source>
        <dbReference type="ARBA" id="ARBA00022553"/>
    </source>
</evidence>
<keyword evidence="9 17" id="KW-0418">Kinase</keyword>
<keyword evidence="7 17" id="KW-0808">Transferase</keyword>
<evidence type="ECO:0000256" key="18">
    <source>
        <dbReference type="SAM" id="MobiDB-lite"/>
    </source>
</evidence>
<dbReference type="GO" id="GO:0005737">
    <property type="term" value="C:cytoplasm"/>
    <property type="evidence" value="ECO:0007669"/>
    <property type="project" value="UniProtKB-SubCell"/>
</dbReference>
<dbReference type="UniPathway" id="UPA00574">
    <property type="reaction ID" value="UER00637"/>
</dbReference>
<evidence type="ECO:0000256" key="9">
    <source>
        <dbReference type="ARBA" id="ARBA00022777"/>
    </source>
</evidence>
<accession>A0A1W7R9A7</accession>
<comment type="catalytic activity">
    <reaction evidence="13 17">
        <text>cytidine + ATP = CMP + ADP + H(+)</text>
        <dbReference type="Rhea" id="RHEA:24674"/>
        <dbReference type="ChEBI" id="CHEBI:15378"/>
        <dbReference type="ChEBI" id="CHEBI:17562"/>
        <dbReference type="ChEBI" id="CHEBI:30616"/>
        <dbReference type="ChEBI" id="CHEBI:60377"/>
        <dbReference type="ChEBI" id="CHEBI:456216"/>
        <dbReference type="EC" id="2.7.1.48"/>
    </reaction>
</comment>
<dbReference type="AlphaFoldDB" id="A0A1W7R9A7"/>
<evidence type="ECO:0000256" key="5">
    <source>
        <dbReference type="ARBA" id="ARBA00022490"/>
    </source>
</evidence>
<dbReference type="InterPro" id="IPR029057">
    <property type="entry name" value="PRTase-like"/>
</dbReference>
<proteinExistence type="inferred from homology"/>
<evidence type="ECO:0000256" key="15">
    <source>
        <dbReference type="ARBA" id="ARBA00056790"/>
    </source>
</evidence>
<keyword evidence="12" id="KW-0539">Nucleus</keyword>
<comment type="subcellular location">
    <subcellularLocation>
        <location evidence="2">Cytoplasm</location>
    </subcellularLocation>
    <subcellularLocation>
        <location evidence="1">Nucleus</location>
    </subcellularLocation>
</comment>
<reference evidence="21" key="1">
    <citation type="submission" date="2016-11" db="EMBL/GenBank/DDBJ databases">
        <title>Venom-gland transcriptomics and venom proteomics of the black-back scorpion (Hadrurus spadix) reveal detectability challenges and an unexplored realm of animal toxin diversity.</title>
        <authorList>
            <person name="Rokyta D.R."/>
            <person name="Ward M.J."/>
        </authorList>
    </citation>
    <scope>NUCLEOTIDE SEQUENCE</scope>
    <source>
        <tissue evidence="21">Venom gland</tissue>
    </source>
</reference>
<dbReference type="PRINTS" id="PR00988">
    <property type="entry name" value="URIDINKINASE"/>
</dbReference>
<evidence type="ECO:0000256" key="13">
    <source>
        <dbReference type="ARBA" id="ARBA00047436"/>
    </source>
</evidence>
<dbReference type="SUPFAM" id="SSF53271">
    <property type="entry name" value="PRTase-like"/>
    <property type="match status" value="1"/>
</dbReference>
<sequence length="553" mass="62798">MPPVNQSENQEKSCCERTSTDQSGSSDEYIYEDNIPDRKDELLSPTPHSLPSHSPVVSPRPLCSPHRLKGKRERTWSMTKSGSSREPVLRTQQRTIYTAGRPPWYDTQGQLVEPFVIGICGGSASGKTTVAQKIIEALDVPWVTLLSMDSFYKVLNEEEHKIARLNKYNFDHPDAFDFDLLIETVRKLKEGKRVEVPIYNFVSHSREKRMKIMYGANVIIFEGILIFAHKKLLEMMDMKVFIDTDSDIRLARRLKRDIMERGRDLEGVLQQYEKFVKPAFDYYIAPSVVHADLIVPRGGENKIAITLIVQHVHTQLQLRGLKLRSKLAQSHAGQPLPSTLHILPSTPQIRGLHTFIRNKETSRDEFIFYSKRLMRLLIEHALSMLPFRDVTVDTPQGIPYHGKRTAAEKICGVSILRAGETMEQALCDVLKDVRLGKILIQTNFDTGEPELYYLRLPKDIKDYYIILMDATVATGAAAMMAIRVLLDHDVMEENIFLCSLLMAESGVHTIAYAFPKVQIISTAVDPEVNENFYILPGIGNFGDRYFGTEASLS</sequence>
<feature type="domain" description="Phosphoribulokinase/uridine kinase" evidence="19">
    <location>
        <begin position="116"/>
        <end position="304"/>
    </location>
</feature>
<dbReference type="PANTHER" id="PTHR10285">
    <property type="entry name" value="URIDINE KINASE"/>
    <property type="match status" value="1"/>
</dbReference>
<keyword evidence="10 17" id="KW-0067">ATP-binding</keyword>
<dbReference type="InterPro" id="IPR000836">
    <property type="entry name" value="PRTase_dom"/>
</dbReference>
<dbReference type="Gene3D" id="3.40.50.2020">
    <property type="match status" value="1"/>
</dbReference>
<dbReference type="GO" id="GO:0043771">
    <property type="term" value="F:cytidine kinase activity"/>
    <property type="evidence" value="ECO:0007669"/>
    <property type="project" value="RHEA"/>
</dbReference>
<feature type="compositionally biased region" description="Basic and acidic residues" evidence="18">
    <location>
        <begin position="9"/>
        <end position="19"/>
    </location>
</feature>
<dbReference type="GO" id="GO:0005634">
    <property type="term" value="C:nucleus"/>
    <property type="evidence" value="ECO:0007669"/>
    <property type="project" value="UniProtKB-SubCell"/>
</dbReference>
<comment type="catalytic activity">
    <reaction evidence="14 17">
        <text>uridine + ATP = UMP + ADP + H(+)</text>
        <dbReference type="Rhea" id="RHEA:16825"/>
        <dbReference type="ChEBI" id="CHEBI:15378"/>
        <dbReference type="ChEBI" id="CHEBI:16704"/>
        <dbReference type="ChEBI" id="CHEBI:30616"/>
        <dbReference type="ChEBI" id="CHEBI:57865"/>
        <dbReference type="ChEBI" id="CHEBI:456216"/>
        <dbReference type="EC" id="2.7.1.48"/>
    </reaction>
</comment>
<name>A0A1W7R9A7_9SCOR</name>
<evidence type="ECO:0000259" key="20">
    <source>
        <dbReference type="Pfam" id="PF14681"/>
    </source>
</evidence>
<dbReference type="Pfam" id="PF00485">
    <property type="entry name" value="PRK"/>
    <property type="match status" value="1"/>
</dbReference>
<evidence type="ECO:0000256" key="7">
    <source>
        <dbReference type="ARBA" id="ARBA00022679"/>
    </source>
</evidence>
<comment type="subunit">
    <text evidence="16">Interacts with RNF19B.</text>
</comment>
<evidence type="ECO:0000313" key="21">
    <source>
        <dbReference type="EMBL" id="JAV47726.1"/>
    </source>
</evidence>
<keyword evidence="11" id="KW-0832">Ubl conjugation</keyword>
<comment type="pathway">
    <text evidence="3 17">Pyrimidine metabolism; UMP biosynthesis via salvage pathway; UMP from uridine: step 1/1.</text>
</comment>
<dbReference type="NCBIfam" id="NF004018">
    <property type="entry name" value="PRK05480.1"/>
    <property type="match status" value="1"/>
</dbReference>
<dbReference type="GO" id="GO:0044206">
    <property type="term" value="P:UMP salvage"/>
    <property type="evidence" value="ECO:0007669"/>
    <property type="project" value="UniProtKB-UniPathway"/>
</dbReference>
<dbReference type="CDD" id="cd02023">
    <property type="entry name" value="UMPK"/>
    <property type="match status" value="1"/>
</dbReference>
<keyword evidence="5" id="KW-0963">Cytoplasm</keyword>
<dbReference type="FunFam" id="3.40.50.2020:FF:000010">
    <property type="entry name" value="Uridine-cytidine kinase"/>
    <property type="match status" value="1"/>
</dbReference>
<evidence type="ECO:0000256" key="1">
    <source>
        <dbReference type="ARBA" id="ARBA00004123"/>
    </source>
</evidence>
<keyword evidence="6" id="KW-0597">Phosphoprotein</keyword>
<evidence type="ECO:0000256" key="14">
    <source>
        <dbReference type="ARBA" id="ARBA00048909"/>
    </source>
</evidence>
<dbReference type="EMBL" id="GFAH01000663">
    <property type="protein sequence ID" value="JAV47726.1"/>
    <property type="molecule type" value="Transcribed_RNA"/>
</dbReference>